<proteinExistence type="predicted"/>
<dbReference type="InterPro" id="IPR051940">
    <property type="entry name" value="Chitin_bind-dev_reg"/>
</dbReference>
<evidence type="ECO:0000256" key="4">
    <source>
        <dbReference type="ARBA" id="ARBA00023157"/>
    </source>
</evidence>
<organism evidence="9 10">
    <name type="scientific">Spodoptera litura</name>
    <name type="common">Asian cotton leafworm</name>
    <dbReference type="NCBI Taxonomy" id="69820"/>
    <lineage>
        <taxon>Eukaryota</taxon>
        <taxon>Metazoa</taxon>
        <taxon>Ecdysozoa</taxon>
        <taxon>Arthropoda</taxon>
        <taxon>Hexapoda</taxon>
        <taxon>Insecta</taxon>
        <taxon>Pterygota</taxon>
        <taxon>Neoptera</taxon>
        <taxon>Endopterygota</taxon>
        <taxon>Lepidoptera</taxon>
        <taxon>Glossata</taxon>
        <taxon>Ditrysia</taxon>
        <taxon>Noctuoidea</taxon>
        <taxon>Noctuidae</taxon>
        <taxon>Amphipyrinae</taxon>
        <taxon>Spodoptera</taxon>
    </lineage>
</organism>
<name>A0A9J7DV36_SPOLT</name>
<keyword evidence="9" id="KW-1185">Reference proteome</keyword>
<dbReference type="Pfam" id="PF01607">
    <property type="entry name" value="CBM_14"/>
    <property type="match status" value="4"/>
</dbReference>
<gene>
    <name evidence="10" type="primary">LOC111349828</name>
</gene>
<dbReference type="GO" id="GO:0005576">
    <property type="term" value="C:extracellular region"/>
    <property type="evidence" value="ECO:0007669"/>
    <property type="project" value="InterPro"/>
</dbReference>
<feature type="chain" id="PRO_5039907041" evidence="7">
    <location>
        <begin position="17"/>
        <end position="352"/>
    </location>
</feature>
<keyword evidence="1" id="KW-0147">Chitin-binding</keyword>
<protein>
    <submittedName>
        <fullName evidence="10">Probable chitinase 10</fullName>
    </submittedName>
</protein>
<evidence type="ECO:0000256" key="5">
    <source>
        <dbReference type="ARBA" id="ARBA00023180"/>
    </source>
</evidence>
<keyword evidence="5" id="KW-0325">Glycoprotein</keyword>
<evidence type="ECO:0000256" key="7">
    <source>
        <dbReference type="SAM" id="SignalP"/>
    </source>
</evidence>
<feature type="domain" description="Chitin-binding type-2" evidence="8">
    <location>
        <begin position="20"/>
        <end position="78"/>
    </location>
</feature>
<dbReference type="Gene3D" id="2.170.140.10">
    <property type="entry name" value="Chitin binding domain"/>
    <property type="match status" value="4"/>
</dbReference>
<evidence type="ECO:0000256" key="6">
    <source>
        <dbReference type="SAM" id="MobiDB-lite"/>
    </source>
</evidence>
<evidence type="ECO:0000256" key="2">
    <source>
        <dbReference type="ARBA" id="ARBA00022729"/>
    </source>
</evidence>
<feature type="domain" description="Chitin-binding type-2" evidence="8">
    <location>
        <begin position="254"/>
        <end position="312"/>
    </location>
</feature>
<evidence type="ECO:0000259" key="8">
    <source>
        <dbReference type="PROSITE" id="PS50940"/>
    </source>
</evidence>
<dbReference type="PROSITE" id="PS50940">
    <property type="entry name" value="CHIT_BIND_II"/>
    <property type="match status" value="4"/>
</dbReference>
<dbReference type="GeneID" id="111349828"/>
<keyword evidence="4" id="KW-1015">Disulfide bond</keyword>
<dbReference type="OrthoDB" id="6020543at2759"/>
<dbReference type="PANTHER" id="PTHR23301">
    <property type="entry name" value="CHITIN BINDING PERITROPHIN-A"/>
    <property type="match status" value="1"/>
</dbReference>
<accession>A0A9J7DV36</accession>
<dbReference type="SMART" id="SM00494">
    <property type="entry name" value="ChtBD2"/>
    <property type="match status" value="4"/>
</dbReference>
<dbReference type="PANTHER" id="PTHR23301:SF0">
    <property type="entry name" value="CHITIN-BINDING TYPE-2 DOMAIN-CONTAINING PROTEIN-RELATED"/>
    <property type="match status" value="1"/>
</dbReference>
<evidence type="ECO:0000256" key="3">
    <source>
        <dbReference type="ARBA" id="ARBA00022737"/>
    </source>
</evidence>
<keyword evidence="2 7" id="KW-0732">Signal</keyword>
<evidence type="ECO:0000313" key="10">
    <source>
        <dbReference type="RefSeq" id="XP_022816847.1"/>
    </source>
</evidence>
<keyword evidence="3" id="KW-0677">Repeat</keyword>
<dbReference type="RefSeq" id="XP_022816847.1">
    <property type="nucleotide sequence ID" value="XM_022961079.1"/>
</dbReference>
<evidence type="ECO:0000256" key="1">
    <source>
        <dbReference type="ARBA" id="ARBA00022669"/>
    </source>
</evidence>
<feature type="signal peptide" evidence="7">
    <location>
        <begin position="1"/>
        <end position="16"/>
    </location>
</feature>
<feature type="region of interest" description="Disordered" evidence="6">
    <location>
        <begin position="319"/>
        <end position="338"/>
    </location>
</feature>
<dbReference type="GO" id="GO:0008061">
    <property type="term" value="F:chitin binding"/>
    <property type="evidence" value="ECO:0007669"/>
    <property type="project" value="UniProtKB-KW"/>
</dbReference>
<reference evidence="10" key="1">
    <citation type="submission" date="2025-08" db="UniProtKB">
        <authorList>
            <consortium name="RefSeq"/>
        </authorList>
    </citation>
    <scope>IDENTIFICATION</scope>
    <source>
        <strain evidence="10">Ishihara</strain>
        <tissue evidence="10">Whole body</tissue>
    </source>
</reference>
<dbReference type="InterPro" id="IPR002557">
    <property type="entry name" value="Chitin-bd_dom"/>
</dbReference>
<feature type="domain" description="Chitin-binding type-2" evidence="8">
    <location>
        <begin position="96"/>
        <end position="154"/>
    </location>
</feature>
<dbReference type="InterPro" id="IPR036508">
    <property type="entry name" value="Chitin-bd_dom_sf"/>
</dbReference>
<sequence>MYKIISLLTLIAASSAQYLPNGCPSDFKVHILLPHESDCSKYYICSNGKKIEMSCEPGTLFDINMQLCNWADEIDCPHPPSSSSSTTPQKLKHVLPNGCPSDFTIHYLLPHETDCDKFYSCSRGRKILMPCTSGMCFDYTIQRCGNPFLVNCTSGSTTSVLAPIPIADDLPSVELLPNGCPVNFSYNYRIPHESDCKLHYHCQFGEKIEMQCDYGLLYDYRHMACVYPEFAKCYSGEVTTSSNLALVPPADEHTTGCPADVAADLLLDHESDCAKFYICNHGNKVEMDCPNGLWFDFVLQYCSWPFMVNCKAIRTTTTTTTTTTTPAPTTVTDRPTTTEGMTKTTQVFDSIV</sequence>
<dbReference type="KEGG" id="sliu:111349828"/>
<dbReference type="AlphaFoldDB" id="A0A9J7DV36"/>
<dbReference type="Proteomes" id="UP000301870">
    <property type="component" value="Chromosome 10"/>
</dbReference>
<feature type="domain" description="Chitin-binding type-2" evidence="8">
    <location>
        <begin position="177"/>
        <end position="235"/>
    </location>
</feature>
<evidence type="ECO:0000313" key="9">
    <source>
        <dbReference type="Proteomes" id="UP000301870"/>
    </source>
</evidence>
<dbReference type="SUPFAM" id="SSF57625">
    <property type="entry name" value="Invertebrate chitin-binding proteins"/>
    <property type="match status" value="4"/>
</dbReference>